<dbReference type="Pfam" id="PF00882">
    <property type="entry name" value="Zn_dep_PLPC"/>
    <property type="match status" value="1"/>
</dbReference>
<dbReference type="RefSeq" id="WP_073006033.1">
    <property type="nucleotide sequence ID" value="NZ_FQXD01000003.1"/>
</dbReference>
<protein>
    <submittedName>
        <fullName evidence="2">Zinc dependent phospholipase C</fullName>
    </submittedName>
</protein>
<dbReference type="Proteomes" id="UP000184079">
    <property type="component" value="Unassembled WGS sequence"/>
</dbReference>
<sequence length="303" mass="35764">MPNIWTHIMFCEEMADAVTKTHQFPSYEPMMKLGAQGPDPFFYHRFWPWMKEGKAQEIGLALHETKCGPFLLDLIHTAKTMDNQVKAYVFGFITHHILDRNTHPYIHYYAGYEGNKHQKLEIIIDTLMLHKFNNLKTWKTPVYKEIDVGRKLDKQIVHLLYQIINKHYPELKATPFYIQKSYKDMKLALKILSDPYGWKNRLFPSLISSYSHQPVENEKDYLNEKKNTWYHPATREPSNKNFIELYQQAKTEGVKILTTVHSYWKEQHDELYHELALQIGNISYDTGKSLALKLANQYADPIV</sequence>
<evidence type="ECO:0000259" key="1">
    <source>
        <dbReference type="Pfam" id="PF00882"/>
    </source>
</evidence>
<reference evidence="3" key="1">
    <citation type="submission" date="2016-11" db="EMBL/GenBank/DDBJ databases">
        <authorList>
            <person name="Varghese N."/>
            <person name="Submissions S."/>
        </authorList>
    </citation>
    <scope>NUCLEOTIDE SEQUENCE [LARGE SCALE GENOMIC DNA]</scope>
    <source>
        <strain evidence="3">CGMCC 1.6496</strain>
    </source>
</reference>
<dbReference type="OrthoDB" id="9810528at2"/>
<organism evidence="2 3">
    <name type="scientific">Virgibacillus chiguensis</name>
    <dbReference type="NCBI Taxonomy" id="411959"/>
    <lineage>
        <taxon>Bacteria</taxon>
        <taxon>Bacillati</taxon>
        <taxon>Bacillota</taxon>
        <taxon>Bacilli</taxon>
        <taxon>Bacillales</taxon>
        <taxon>Bacillaceae</taxon>
        <taxon>Virgibacillus</taxon>
    </lineage>
</organism>
<dbReference type="InterPro" id="IPR029002">
    <property type="entry name" value="PLPC/GPLD1"/>
</dbReference>
<proteinExistence type="predicted"/>
<dbReference type="AlphaFoldDB" id="A0A1M5PRM3"/>
<dbReference type="EMBL" id="FQXD01000003">
    <property type="protein sequence ID" value="SHH04206.1"/>
    <property type="molecule type" value="Genomic_DNA"/>
</dbReference>
<keyword evidence="3" id="KW-1185">Reference proteome</keyword>
<name>A0A1M5PRM3_9BACI</name>
<evidence type="ECO:0000313" key="2">
    <source>
        <dbReference type="EMBL" id="SHH04206.1"/>
    </source>
</evidence>
<gene>
    <name evidence="2" type="ORF">SAMN05421807_103174</name>
</gene>
<accession>A0A1M5PRM3</accession>
<evidence type="ECO:0000313" key="3">
    <source>
        <dbReference type="Proteomes" id="UP000184079"/>
    </source>
</evidence>
<feature type="domain" description="Phospholipase C/D" evidence="1">
    <location>
        <begin position="6"/>
        <end position="144"/>
    </location>
</feature>